<evidence type="ECO:0000256" key="6">
    <source>
        <dbReference type="SAM" id="Phobius"/>
    </source>
</evidence>
<keyword evidence="3 6" id="KW-0812">Transmembrane</keyword>
<sequence>MSKTAVAYRVLAWIVGVNLIVVFAGFFGKMFTDPGSFWYRHADTFLVIDQVHGVLFMVLLVLIAVLSRRHRWSPGFTITTMLVATVPLLSFWGERRATQRLRVDEGAVSVR</sequence>
<keyword evidence="5 6" id="KW-0472">Membrane</keyword>
<evidence type="ECO:0000256" key="5">
    <source>
        <dbReference type="ARBA" id="ARBA00023136"/>
    </source>
</evidence>
<protein>
    <recommendedName>
        <fullName evidence="7">DUF3817 domain-containing protein</fullName>
    </recommendedName>
</protein>
<evidence type="ECO:0000313" key="9">
    <source>
        <dbReference type="Proteomes" id="UP001501480"/>
    </source>
</evidence>
<feature type="transmembrane region" description="Helical" evidence="6">
    <location>
        <begin position="47"/>
        <end position="66"/>
    </location>
</feature>
<dbReference type="PANTHER" id="PTHR40077">
    <property type="entry name" value="MEMBRANE PROTEIN-RELATED"/>
    <property type="match status" value="1"/>
</dbReference>
<keyword evidence="4 6" id="KW-1133">Transmembrane helix</keyword>
<accession>A0ABN2W258</accession>
<evidence type="ECO:0000256" key="3">
    <source>
        <dbReference type="ARBA" id="ARBA00022692"/>
    </source>
</evidence>
<dbReference type="EMBL" id="BAAAPY010000007">
    <property type="protein sequence ID" value="GAA2080187.1"/>
    <property type="molecule type" value="Genomic_DNA"/>
</dbReference>
<dbReference type="InterPro" id="IPR023845">
    <property type="entry name" value="DUF3817_TM"/>
</dbReference>
<name>A0ABN2W258_9ACTN</name>
<evidence type="ECO:0000256" key="4">
    <source>
        <dbReference type="ARBA" id="ARBA00022989"/>
    </source>
</evidence>
<keyword evidence="2" id="KW-1003">Cell membrane</keyword>
<gene>
    <name evidence="8" type="ORF">GCM10009821_20630</name>
</gene>
<comment type="caution">
    <text evidence="8">The sequence shown here is derived from an EMBL/GenBank/DDBJ whole genome shotgun (WGS) entry which is preliminary data.</text>
</comment>
<dbReference type="Pfam" id="PF12823">
    <property type="entry name" value="DUF3817"/>
    <property type="match status" value="1"/>
</dbReference>
<dbReference type="NCBIfam" id="TIGR03954">
    <property type="entry name" value="integ_memb_HG"/>
    <property type="match status" value="1"/>
</dbReference>
<evidence type="ECO:0000256" key="1">
    <source>
        <dbReference type="ARBA" id="ARBA00004651"/>
    </source>
</evidence>
<evidence type="ECO:0000256" key="2">
    <source>
        <dbReference type="ARBA" id="ARBA00022475"/>
    </source>
</evidence>
<feature type="transmembrane region" description="Helical" evidence="6">
    <location>
        <begin position="6"/>
        <end position="27"/>
    </location>
</feature>
<comment type="subcellular location">
    <subcellularLocation>
        <location evidence="1">Cell membrane</location>
        <topology evidence="1">Multi-pass membrane protein</topology>
    </subcellularLocation>
</comment>
<keyword evidence="9" id="KW-1185">Reference proteome</keyword>
<proteinExistence type="predicted"/>
<feature type="domain" description="DUF3817" evidence="7">
    <location>
        <begin position="7"/>
        <end position="98"/>
    </location>
</feature>
<feature type="transmembrane region" description="Helical" evidence="6">
    <location>
        <begin position="72"/>
        <end position="92"/>
    </location>
</feature>
<reference evidence="8 9" key="1">
    <citation type="journal article" date="2019" name="Int. J. Syst. Evol. Microbiol.">
        <title>The Global Catalogue of Microorganisms (GCM) 10K type strain sequencing project: providing services to taxonomists for standard genome sequencing and annotation.</title>
        <authorList>
            <consortium name="The Broad Institute Genomics Platform"/>
            <consortium name="The Broad Institute Genome Sequencing Center for Infectious Disease"/>
            <person name="Wu L."/>
            <person name="Ma J."/>
        </authorList>
    </citation>
    <scope>NUCLEOTIDE SEQUENCE [LARGE SCALE GENOMIC DNA]</scope>
    <source>
        <strain evidence="8 9">JCM 15749</strain>
    </source>
</reference>
<dbReference type="RefSeq" id="WP_344327809.1">
    <property type="nucleotide sequence ID" value="NZ_BAAAPY010000007.1"/>
</dbReference>
<evidence type="ECO:0000259" key="7">
    <source>
        <dbReference type="Pfam" id="PF12823"/>
    </source>
</evidence>
<dbReference type="Proteomes" id="UP001501480">
    <property type="component" value="Unassembled WGS sequence"/>
</dbReference>
<dbReference type="PANTHER" id="PTHR40077:SF2">
    <property type="entry name" value="MEMBRANE PROTEIN"/>
    <property type="match status" value="1"/>
</dbReference>
<evidence type="ECO:0000313" key="8">
    <source>
        <dbReference type="EMBL" id="GAA2080187.1"/>
    </source>
</evidence>
<organism evidence="8 9">
    <name type="scientific">Aeromicrobium halocynthiae</name>
    <dbReference type="NCBI Taxonomy" id="560557"/>
    <lineage>
        <taxon>Bacteria</taxon>
        <taxon>Bacillati</taxon>
        <taxon>Actinomycetota</taxon>
        <taxon>Actinomycetes</taxon>
        <taxon>Propionibacteriales</taxon>
        <taxon>Nocardioidaceae</taxon>
        <taxon>Aeromicrobium</taxon>
    </lineage>
</organism>